<evidence type="ECO:0000313" key="3">
    <source>
        <dbReference type="Proteomes" id="UP000245449"/>
    </source>
</evidence>
<proteinExistence type="predicted"/>
<accession>A0A2U1JFJ6</accession>
<dbReference type="EMBL" id="QCZI01000032">
    <property type="protein sequence ID" value="PWA03871.1"/>
    <property type="molecule type" value="Genomic_DNA"/>
</dbReference>
<keyword evidence="3" id="KW-1185">Reference proteome</keyword>
<evidence type="ECO:0000259" key="1">
    <source>
        <dbReference type="PROSITE" id="PS50835"/>
    </source>
</evidence>
<evidence type="ECO:0000313" key="2">
    <source>
        <dbReference type="EMBL" id="PWA03871.1"/>
    </source>
</evidence>
<protein>
    <recommendedName>
        <fullName evidence="1">Ig-like domain-containing protein</fullName>
    </recommendedName>
</protein>
<comment type="caution">
    <text evidence="2">The sequence shown here is derived from an EMBL/GenBank/DDBJ whole genome shotgun (WGS) entry which is preliminary data.</text>
</comment>
<gene>
    <name evidence="2" type="ORF">DB895_13925</name>
</gene>
<dbReference type="InterPro" id="IPR007110">
    <property type="entry name" value="Ig-like_dom"/>
</dbReference>
<reference evidence="2 3" key="1">
    <citation type="submission" date="2018-04" db="EMBL/GenBank/DDBJ databases">
        <title>Flavobacterium sp. nov., isolated from glacier ice.</title>
        <authorList>
            <person name="Liu Q."/>
            <person name="Xin Y.-H."/>
        </authorList>
    </citation>
    <scope>NUCLEOTIDE SEQUENCE [LARGE SCALE GENOMIC DNA]</scope>
    <source>
        <strain evidence="2 3">RB1R5</strain>
    </source>
</reference>
<dbReference type="Proteomes" id="UP000245449">
    <property type="component" value="Unassembled WGS sequence"/>
</dbReference>
<organism evidence="2 3">
    <name type="scientific">Flavobacterium psychrotolerans</name>
    <dbReference type="NCBI Taxonomy" id="2169410"/>
    <lineage>
        <taxon>Bacteria</taxon>
        <taxon>Pseudomonadati</taxon>
        <taxon>Bacteroidota</taxon>
        <taxon>Flavobacteriia</taxon>
        <taxon>Flavobacteriales</taxon>
        <taxon>Flavobacteriaceae</taxon>
        <taxon>Flavobacterium</taxon>
    </lineage>
</organism>
<feature type="non-terminal residue" evidence="2">
    <location>
        <position position="1"/>
    </location>
</feature>
<feature type="domain" description="Ig-like" evidence="1">
    <location>
        <begin position="67"/>
        <end position="168"/>
    </location>
</feature>
<dbReference type="InterPro" id="IPR008964">
    <property type="entry name" value="Invasin/intimin_cell_adhesion"/>
</dbReference>
<dbReference type="SUPFAM" id="SSF49373">
    <property type="entry name" value="Invasin/intimin cell-adhesion fragments"/>
    <property type="match status" value="1"/>
</dbReference>
<dbReference type="RefSeq" id="WP_166426987.1">
    <property type="nucleotide sequence ID" value="NZ_QCZI01000032.1"/>
</dbReference>
<feature type="non-terminal residue" evidence="2">
    <location>
        <position position="1416"/>
    </location>
</feature>
<dbReference type="PROSITE" id="PS50835">
    <property type="entry name" value="IG_LIKE"/>
    <property type="match status" value="1"/>
</dbReference>
<sequence>GSTGWANVANGTPTNSTYSNATSASSFSVTGNIAAGSYYYRCIASATGSGCSSSTSSNGVLTVVAVPSISAQPSNASISVGGTYSPTITASGGTPSLTYQWQYSANGSAGWANVANGTPTNSTYSNATSASSFSVTGNIAAGSYYYRCIASATGSGCSSATSSNGVLTITSNTITTGTVSGSPFCAGTSGISVPFTYSLAASFPSGGSCTFKAQLSDAAGSFASSTDLQTVVSDASGSQSISTTIPSGTGGGSGYRIRVVSNSPAVSGVDNGTNLTITPISSVASVTGTSPLCIAGTATYTANTVVLGGGTGVFSSSNTGIATVNSSTGVVTGVAAGTCNIIYTITGGCGGTVSAQQSVTISPNASVASVTGTTPICIAGTATYTANTVVLSGGTGAFSSSNIGIATVNSSTGVVTGVAAGTCNIIYTITGGCGGTISAQQSVTIVAVGTWLGGTSVDWNTASNWSCATIPVSSTNVTIPSGTTFSPNISTASAVANSVTINASATLTMSGGNTLTITSGGSFTNNNAFTPGNGTVAFAGAGTITGTTTFNNVNLAGAVSFGVAVTIDGTLSVNSGGSVTTNAPKYTTNSTLKYNTGTNPHLRGLEWSATGVGTIGTTVGYPNNVQISNNTVLDLGNGGTGTARAAAGNLTIDAGSTLTMNSSVMTAALTVAGNVNLNGTLTLSGSSGGDINVAGNWAVAASGATFNSNSRAIFFNGTGTQVITKLGGGTVDFGIAFLRLNHTGSVQLSSSPTTSVTISQTGSSALKMMNSGTLDLNGQTFTMSGTGGGIVAESGARSIIGASGSTFAVTANTGITSVTSGTLSFGSNVTLTSSAQIDFGASSITTINGTLQLNAGYTVANTPIYGASSKIIYNSGGVPAIGTEWTAASGTIGTTAGYPNNVDIQNGTTLTLNAIGADRGLAGNLTLGTGTTSNGSLTMGATAQKLTVNGNLSIGGNTSGTSTLTLSSNATSASIEVKGNWTRSSVGVFTPAGRGVFFNAATGDQTITASGGETFDYVIINKATSGNVVLANAVTINQTLTLTKGLLVLGNNNATFGASGTTSSPSTTSYMAVTGTGKVIKAHTGSFDYPVGPNLTNYAPVTINNTGASQTYTIGVANTTYSPAIDGANWQWTIAASGTSSSNLSFKWFTADSGANLAAAASSGIAQNYNGVNWTNYISSTAAASPNVTTVNGITSFANTIWTVTVPCSGTTASVLSGTASICSGASTNLQVAITGGTSPYSVVYTDGTSNFTVNGYTTGTNISVSPASTKTYSLVSVTSTGGCVGTGNSGAPTVTVNTASTAAVLSGTASICSGTSTNLQVAITGGTSPFTVVYNDGTGNSTVNGYTTGSNISVSPASTKTYTLVSVTSTGGCVGAGNSGSPVVTVTASPTTATNGSTQSTCITTGGAATLSGNT</sequence>
<name>A0A2U1JFJ6_9FLAO</name>
<dbReference type="Gene3D" id="2.60.40.1080">
    <property type="match status" value="1"/>
</dbReference>